<sequence length="54" mass="6107">MKKKDILIILGFIAIILASTIPFIEAYSWGGMYPTTRYVTLFEAIKIKILVMGI</sequence>
<dbReference type="AlphaFoldDB" id="A0A6M3LY73"/>
<dbReference type="EMBL" id="MT143620">
    <property type="protein sequence ID" value="QJA98959.1"/>
    <property type="molecule type" value="Genomic_DNA"/>
</dbReference>
<reference evidence="1" key="1">
    <citation type="submission" date="2020-03" db="EMBL/GenBank/DDBJ databases">
        <title>The deep terrestrial virosphere.</title>
        <authorList>
            <person name="Holmfeldt K."/>
            <person name="Nilsson E."/>
            <person name="Simone D."/>
            <person name="Lopez-Fernandez M."/>
            <person name="Wu X."/>
            <person name="de Brujin I."/>
            <person name="Lundin D."/>
            <person name="Andersson A."/>
            <person name="Bertilsson S."/>
            <person name="Dopson M."/>
        </authorList>
    </citation>
    <scope>NUCLEOTIDE SEQUENCE</scope>
    <source>
        <strain evidence="1">MM171A01434</strain>
    </source>
</reference>
<accession>A0A6M3LY73</accession>
<proteinExistence type="predicted"/>
<organism evidence="1">
    <name type="scientific">viral metagenome</name>
    <dbReference type="NCBI Taxonomy" id="1070528"/>
    <lineage>
        <taxon>unclassified sequences</taxon>
        <taxon>metagenomes</taxon>
        <taxon>organismal metagenomes</taxon>
    </lineage>
</organism>
<gene>
    <name evidence="1" type="ORF">MM171A01434_0003</name>
</gene>
<name>A0A6M3LY73_9ZZZZ</name>
<protein>
    <submittedName>
        <fullName evidence="1">Uncharacterized protein</fullName>
    </submittedName>
</protein>
<evidence type="ECO:0000313" key="1">
    <source>
        <dbReference type="EMBL" id="QJA98959.1"/>
    </source>
</evidence>